<dbReference type="SMART" id="SM00150">
    <property type="entry name" value="SPEC"/>
    <property type="match status" value="9"/>
</dbReference>
<evidence type="ECO:0000256" key="1">
    <source>
        <dbReference type="ARBA" id="ARBA00022737"/>
    </source>
</evidence>
<dbReference type="SUPFAM" id="SSF46966">
    <property type="entry name" value="Spectrin repeat"/>
    <property type="match status" value="9"/>
</dbReference>
<evidence type="ECO:0000256" key="2">
    <source>
        <dbReference type="SAM" id="Coils"/>
    </source>
</evidence>
<protein>
    <submittedName>
        <fullName evidence="5">Dystonin-like</fullName>
    </submittedName>
</protein>
<evidence type="ECO:0000313" key="4">
    <source>
        <dbReference type="Proteomes" id="UP000694865"/>
    </source>
</evidence>
<reference evidence="5" key="1">
    <citation type="submission" date="2025-08" db="UniProtKB">
        <authorList>
            <consortium name="RefSeq"/>
        </authorList>
    </citation>
    <scope>IDENTIFICATION</scope>
    <source>
        <tissue evidence="5">Testes</tissue>
    </source>
</reference>
<feature type="coiled-coil region" evidence="2">
    <location>
        <begin position="635"/>
        <end position="666"/>
    </location>
</feature>
<sequence>MNKRISKMMSHHGKPEIADTVKSTEQFLRENWDKLTPDKREELQNLSENVKDGYDDITDKTTDRLKKLQKLLNQLQKDKEEQAALEKDLSEKTIAIDDLLRWITATELKLGSQQPMSEESEPLTNQKDTAQKVKDDVTAHQQPIFITSQSVDELLAKQADKIPEKDKVIIVEKITTMKTRYEVLVVQTEIRVKLLKPAVDNLKKHETDGTTFEDWLTSAEKTINDLARDVAKELDDLKKQDKKVKALNEEIMDHKADVKILNSGGHKFLDDAKVYKKDLAEFRSATLPKHISKEFTEKPDTNIIKNRLNTMNERYNKLKAVTKQHSDKLQELVGKHDKYQDSMDAVLPWLQLKEKEVKQQVEEPVCAEPQGVKRQIDRLKGLNDDLVSRGRDVDKLKTTGKDLSDTQPELKDDIEKTITNADSKYHGLESQVSKRSNVLQTAFTKSQGVQDGLDALLKWLDEVEPKVKKCVTVVIVIKKEILITHLKEIKVILSDVESHKPSVKSVNDSAKELIQNSDLAEAKNIQTKLDDLNKRYDVVLSCVTEREDLLQSLLNRLSDLLEKVDQLEDWLLPTLTFFDSSEVYHMELLDLDARILEITKDVDNYKPLYADIKDVGKGLVDEPEVENKAMISTLLDNVDKNWEALEEALKKRKDQLEDRKQAQKKFSDAVEDADKFLDDVQKKLNELEPVAAEEDTLKKQITETKPIKKQVDDFKPTLEEVTVLGNQLDSLTKPGDDYVQIEPQRSVEVAGVASTKPVPGRSASGVRRRLSDGGSSDELLDEQTEPQKQIADLTDKYNKLSDKLENRDQDLDTMLETVQGVNDKNGALLPMIEWVKAVEETLQSQQPIKSEIEPLKKQLDEQKDVQNDIDEHKKPVEDVVMDTTGFLKENRDKMTPIQQAGLQKTVEDLQKTYADVDDKSKDRLKEIQNTLQHLEADKAEKAALEEKYTKQATAIHDILQWVKQTEKTLGSQQPMNEESKPLTEQYDNNKTIQKDITEQQKPTQQSIQTAQQLLVTQGDKLSSHDRAKLEDDIQSLKARYDVVSVLSETRGKLLKSGVDDLKKFEQEHVTFDKWLTDKEKELQNAVDETGKELDVLKKQNEDIKKFTEDVIDHKADLKFINMSGQKYLENTKEYKTNLVDYRTSALPKEFNKEYVEDAETPVIKDTLKDVNDRYDKLKKQGNQQSQKLSDLLDKHLKYKDALDAVLPWLQQAEEELTSQLKEPVAVEPDEVKEQLQKAKVFPTAQNHSVPLHPIYITPYPTEPIYSPLHPSVPISSSSHLTAPISCLLHPYPSHCTHILSTLSHSTNFIPTAPISRS</sequence>
<feature type="coiled-coil region" evidence="2">
    <location>
        <begin position="58"/>
        <end position="92"/>
    </location>
</feature>
<name>A0ABM0M681_SACKO</name>
<dbReference type="CDD" id="cd00176">
    <property type="entry name" value="SPEC"/>
    <property type="match status" value="4"/>
</dbReference>
<accession>A0ABM0M681</accession>
<feature type="coiled-coil region" evidence="2">
    <location>
        <begin position="543"/>
        <end position="570"/>
    </location>
</feature>
<dbReference type="Pfam" id="PF00435">
    <property type="entry name" value="Spectrin"/>
    <property type="match status" value="4"/>
</dbReference>
<evidence type="ECO:0000313" key="5">
    <source>
        <dbReference type="RefSeq" id="XP_006815522.1"/>
    </source>
</evidence>
<keyword evidence="1" id="KW-0677">Repeat</keyword>
<evidence type="ECO:0000256" key="3">
    <source>
        <dbReference type="SAM" id="MobiDB-lite"/>
    </source>
</evidence>
<feature type="coiled-coil region" evidence="2">
    <location>
        <begin position="917"/>
        <end position="947"/>
    </location>
</feature>
<dbReference type="RefSeq" id="XP_006815522.1">
    <property type="nucleotide sequence ID" value="XM_006815459.1"/>
</dbReference>
<dbReference type="PANTHER" id="PTHR11915">
    <property type="entry name" value="SPECTRIN/FILAMIN RELATED CYTOSKELETAL PROTEIN"/>
    <property type="match status" value="1"/>
</dbReference>
<organism evidence="4 5">
    <name type="scientific">Saccoglossus kowalevskii</name>
    <name type="common">Acorn worm</name>
    <dbReference type="NCBI Taxonomy" id="10224"/>
    <lineage>
        <taxon>Eukaryota</taxon>
        <taxon>Metazoa</taxon>
        <taxon>Hemichordata</taxon>
        <taxon>Enteropneusta</taxon>
        <taxon>Harrimaniidae</taxon>
        <taxon>Saccoglossus</taxon>
    </lineage>
</organism>
<dbReference type="InterPro" id="IPR002017">
    <property type="entry name" value="Spectrin_repeat"/>
</dbReference>
<dbReference type="GeneID" id="102804772"/>
<dbReference type="InterPro" id="IPR018159">
    <property type="entry name" value="Spectrin/alpha-actinin"/>
</dbReference>
<dbReference type="Proteomes" id="UP000694865">
    <property type="component" value="Unplaced"/>
</dbReference>
<proteinExistence type="predicted"/>
<feature type="region of interest" description="Disordered" evidence="3">
    <location>
        <begin position="751"/>
        <end position="788"/>
    </location>
</feature>
<dbReference type="Gene3D" id="1.20.58.60">
    <property type="match status" value="8"/>
</dbReference>
<feature type="coiled-coil region" evidence="2">
    <location>
        <begin position="1167"/>
        <end position="1194"/>
    </location>
</feature>
<feature type="coiled-coil region" evidence="2">
    <location>
        <begin position="230"/>
        <end position="257"/>
    </location>
</feature>
<gene>
    <name evidence="5" type="primary">LOC102804772</name>
</gene>
<keyword evidence="2" id="KW-0175">Coiled coil</keyword>
<keyword evidence="4" id="KW-1185">Reference proteome</keyword>